<dbReference type="CDD" id="cd02508">
    <property type="entry name" value="ADP_Glucose_PP"/>
    <property type="match status" value="1"/>
</dbReference>
<keyword evidence="3" id="KW-0808">Transferase</keyword>
<comment type="similarity">
    <text evidence="1">Belongs to the bacterial/plant glucose-1-phosphate adenylyltransferase family.</text>
</comment>
<protein>
    <submittedName>
        <fullName evidence="11">Glucose-1-phosphate adenylyltransferase</fullName>
    </submittedName>
</protein>
<evidence type="ECO:0000256" key="3">
    <source>
        <dbReference type="ARBA" id="ARBA00022679"/>
    </source>
</evidence>
<dbReference type="Proteomes" id="UP000777265">
    <property type="component" value="Unassembled WGS sequence"/>
</dbReference>
<dbReference type="PANTHER" id="PTHR43523">
    <property type="entry name" value="GLUCOSE-1-PHOSPHATE ADENYLYLTRANSFERASE-RELATED"/>
    <property type="match status" value="1"/>
</dbReference>
<dbReference type="InterPro" id="IPR056818">
    <property type="entry name" value="GlmU/GlgC-like_hexapep"/>
</dbReference>
<dbReference type="Pfam" id="PF00483">
    <property type="entry name" value="NTP_transferase"/>
    <property type="match status" value="1"/>
</dbReference>
<dbReference type="AlphaFoldDB" id="A0A971S0C4"/>
<evidence type="ECO:0000259" key="10">
    <source>
        <dbReference type="Pfam" id="PF24894"/>
    </source>
</evidence>
<evidence type="ECO:0000256" key="4">
    <source>
        <dbReference type="ARBA" id="ARBA00022695"/>
    </source>
</evidence>
<organism evidence="11 12">
    <name type="scientific">Syntrophorhabdus aromaticivorans</name>
    <dbReference type="NCBI Taxonomy" id="328301"/>
    <lineage>
        <taxon>Bacteria</taxon>
        <taxon>Pseudomonadati</taxon>
        <taxon>Thermodesulfobacteriota</taxon>
        <taxon>Syntrophorhabdia</taxon>
        <taxon>Syntrophorhabdales</taxon>
        <taxon>Syntrophorhabdaceae</taxon>
        <taxon>Syntrophorhabdus</taxon>
    </lineage>
</organism>
<name>A0A971S0C4_9BACT</name>
<dbReference type="Pfam" id="PF24894">
    <property type="entry name" value="Hexapep_GlmU"/>
    <property type="match status" value="1"/>
</dbReference>
<dbReference type="CDD" id="cd04651">
    <property type="entry name" value="LbH_G1P_AT_C"/>
    <property type="match status" value="1"/>
</dbReference>
<evidence type="ECO:0000313" key="12">
    <source>
        <dbReference type="Proteomes" id="UP000777265"/>
    </source>
</evidence>
<keyword evidence="8" id="KW-0119">Carbohydrate metabolism</keyword>
<comment type="caution">
    <text evidence="11">The sequence shown here is derived from an EMBL/GenBank/DDBJ whole genome shotgun (WGS) entry which is preliminary data.</text>
</comment>
<keyword evidence="5" id="KW-0547">Nucleotide-binding</keyword>
<keyword evidence="2" id="KW-0321">Glycogen metabolism</keyword>
<evidence type="ECO:0000256" key="6">
    <source>
        <dbReference type="ARBA" id="ARBA00022840"/>
    </source>
</evidence>
<keyword evidence="6" id="KW-0067">ATP-binding</keyword>
<reference evidence="11" key="1">
    <citation type="journal article" date="2020" name="Biotechnol. Biofuels">
        <title>New insights from the biogas microbiome by comprehensive genome-resolved metagenomics of nearly 1600 species originating from multiple anaerobic digesters.</title>
        <authorList>
            <person name="Campanaro S."/>
            <person name="Treu L."/>
            <person name="Rodriguez-R L.M."/>
            <person name="Kovalovszki A."/>
            <person name="Ziels R.M."/>
            <person name="Maus I."/>
            <person name="Zhu X."/>
            <person name="Kougias P.G."/>
            <person name="Basile A."/>
            <person name="Luo G."/>
            <person name="Schluter A."/>
            <person name="Konstantinidis K.T."/>
            <person name="Angelidaki I."/>
        </authorList>
    </citation>
    <scope>NUCLEOTIDE SEQUENCE</scope>
    <source>
        <strain evidence="11">AS06rmzACSIP_7</strain>
    </source>
</reference>
<evidence type="ECO:0000313" key="11">
    <source>
        <dbReference type="EMBL" id="NLW35195.1"/>
    </source>
</evidence>
<accession>A0A971S0C4</accession>
<dbReference type="GO" id="GO:0008878">
    <property type="term" value="F:glucose-1-phosphate adenylyltransferase activity"/>
    <property type="evidence" value="ECO:0007669"/>
    <property type="project" value="InterPro"/>
</dbReference>
<dbReference type="InterPro" id="IPR011004">
    <property type="entry name" value="Trimer_LpxA-like_sf"/>
</dbReference>
<dbReference type="PROSITE" id="PS00809">
    <property type="entry name" value="ADP_GLC_PYROPHOSPH_2"/>
    <property type="match status" value="1"/>
</dbReference>
<evidence type="ECO:0000256" key="5">
    <source>
        <dbReference type="ARBA" id="ARBA00022741"/>
    </source>
</evidence>
<gene>
    <name evidence="11" type="ORF">GXY80_06900</name>
</gene>
<dbReference type="InterPro" id="IPR005836">
    <property type="entry name" value="ADP_Glu_pyroP_CS"/>
</dbReference>
<dbReference type="InterPro" id="IPR029044">
    <property type="entry name" value="Nucleotide-diphossugar_trans"/>
</dbReference>
<dbReference type="SUPFAM" id="SSF53448">
    <property type="entry name" value="Nucleotide-diphospho-sugar transferases"/>
    <property type="match status" value="1"/>
</dbReference>
<dbReference type="GO" id="GO:0005978">
    <property type="term" value="P:glycogen biosynthetic process"/>
    <property type="evidence" value="ECO:0007669"/>
    <property type="project" value="UniProtKB-KW"/>
</dbReference>
<evidence type="ECO:0000259" key="9">
    <source>
        <dbReference type="Pfam" id="PF00483"/>
    </source>
</evidence>
<reference evidence="11" key="2">
    <citation type="submission" date="2020-01" db="EMBL/GenBank/DDBJ databases">
        <authorList>
            <person name="Campanaro S."/>
        </authorList>
    </citation>
    <scope>NUCLEOTIDE SEQUENCE</scope>
    <source>
        <strain evidence="11">AS06rmzACSIP_7</strain>
    </source>
</reference>
<sequence length="410" mass="45510">MINVLAMILAGGRVDELGVLTFFRPKSVLPFGGLYRVIDCSLSNLMHSGIEKVGILSQYRPFHLIRHIANGEPWDMVGRNRCAAILPPFKGRTESDWYKGTADAVYQNIDFINLHKPDLVMILSGDHVYRMDYRDLIAFHLETSADLTIAFTRVPVEGASRFGLARIDDEEERGGRVLEYVEKPKTPSSEWASLTIYLFKPGLLIEALTQNAQKASHEFGKDIIPLLVQGARVYGYKHHGYWGYTRTLDEYWQTNMDLLGSHPRIDISTYRLRTNMAHREIRDRGTAHLGRSAVVEDSLFYSGCDIRGTVVRSILFPGVRVAEGAVVEDSILFFDDTIGPGAHISRTISDVEVHVAGQTEIGGSPGELTVIGRGTAIPPGIGIDAGVTVYPNLVSSSFTKSRYVKGEVIQ</sequence>
<dbReference type="EMBL" id="JAAYEE010000112">
    <property type="protein sequence ID" value="NLW35195.1"/>
    <property type="molecule type" value="Genomic_DNA"/>
</dbReference>
<evidence type="ECO:0000256" key="7">
    <source>
        <dbReference type="ARBA" id="ARBA00023056"/>
    </source>
</evidence>
<proteinExistence type="inferred from homology"/>
<keyword evidence="4 11" id="KW-0548">Nucleotidyltransferase</keyword>
<dbReference type="GO" id="GO:0005524">
    <property type="term" value="F:ATP binding"/>
    <property type="evidence" value="ECO:0007669"/>
    <property type="project" value="UniProtKB-KW"/>
</dbReference>
<feature type="domain" description="Nucleotidyl transferase" evidence="9">
    <location>
        <begin position="6"/>
        <end position="259"/>
    </location>
</feature>
<dbReference type="Gene3D" id="2.160.10.10">
    <property type="entry name" value="Hexapeptide repeat proteins"/>
    <property type="match status" value="1"/>
</dbReference>
<evidence type="ECO:0000256" key="2">
    <source>
        <dbReference type="ARBA" id="ARBA00022600"/>
    </source>
</evidence>
<dbReference type="Gene3D" id="3.90.550.10">
    <property type="entry name" value="Spore Coat Polysaccharide Biosynthesis Protein SpsA, Chain A"/>
    <property type="match status" value="1"/>
</dbReference>
<dbReference type="SUPFAM" id="SSF51161">
    <property type="entry name" value="Trimeric LpxA-like enzymes"/>
    <property type="match status" value="1"/>
</dbReference>
<dbReference type="InterPro" id="IPR005835">
    <property type="entry name" value="NTP_transferase_dom"/>
</dbReference>
<keyword evidence="7" id="KW-0320">Glycogen biosynthesis</keyword>
<dbReference type="InterPro" id="IPR011831">
    <property type="entry name" value="ADP-Glc_PPase"/>
</dbReference>
<dbReference type="PANTHER" id="PTHR43523:SF2">
    <property type="entry name" value="GLUCOSE-1-PHOSPHATE ADENYLYLTRANSFERASE"/>
    <property type="match status" value="1"/>
</dbReference>
<feature type="domain" description="Glucose-1-phosphate adenylyltransferase/Bifunctional protein GlmU-like C-terminal hexapeptide" evidence="10">
    <location>
        <begin position="290"/>
        <end position="364"/>
    </location>
</feature>
<evidence type="ECO:0000256" key="8">
    <source>
        <dbReference type="ARBA" id="ARBA00023277"/>
    </source>
</evidence>
<evidence type="ECO:0000256" key="1">
    <source>
        <dbReference type="ARBA" id="ARBA00010443"/>
    </source>
</evidence>